<keyword evidence="2" id="KW-1185">Reference proteome</keyword>
<organism evidence="3">
    <name type="scientific">Echinostoma caproni</name>
    <dbReference type="NCBI Taxonomy" id="27848"/>
    <lineage>
        <taxon>Eukaryota</taxon>
        <taxon>Metazoa</taxon>
        <taxon>Spiralia</taxon>
        <taxon>Lophotrochozoa</taxon>
        <taxon>Platyhelminthes</taxon>
        <taxon>Trematoda</taxon>
        <taxon>Digenea</taxon>
        <taxon>Plagiorchiida</taxon>
        <taxon>Echinostomata</taxon>
        <taxon>Echinostomatoidea</taxon>
        <taxon>Echinostomatidae</taxon>
        <taxon>Echinostoma</taxon>
    </lineage>
</organism>
<evidence type="ECO:0000313" key="2">
    <source>
        <dbReference type="Proteomes" id="UP000272942"/>
    </source>
</evidence>
<accession>A0A183B3B4</accession>
<sequence length="190" mass="21987">MNWRNAEHGSASHHECVRDAQRRINSGLNDLGESDICHPIDQPECQERDVVGASPRRFSRVLSPYHCSVLVQRRLYRSYVLARHDIIINCIRLAALHLHALRHIVEIFRFSLTIMRRRYSRDDIVSFERLRTFYDDSAVFATPDYHCPGLTGKRKRVGWQGALNCVLLFKTAASHWSALPSSPCFQICRI</sequence>
<name>A0A183B3B4_9TREM</name>
<dbReference type="EMBL" id="UZAN01055717">
    <property type="protein sequence ID" value="VDP90971.1"/>
    <property type="molecule type" value="Genomic_DNA"/>
</dbReference>
<evidence type="ECO:0000313" key="3">
    <source>
        <dbReference type="WBParaSite" id="ECPE_0001373901-mRNA-1"/>
    </source>
</evidence>
<dbReference type="Proteomes" id="UP000272942">
    <property type="component" value="Unassembled WGS sequence"/>
</dbReference>
<dbReference type="WBParaSite" id="ECPE_0001373901-mRNA-1">
    <property type="protein sequence ID" value="ECPE_0001373901-mRNA-1"/>
    <property type="gene ID" value="ECPE_0001373901"/>
</dbReference>
<dbReference type="AlphaFoldDB" id="A0A183B3B4"/>
<proteinExistence type="predicted"/>
<reference evidence="1 2" key="2">
    <citation type="submission" date="2018-11" db="EMBL/GenBank/DDBJ databases">
        <authorList>
            <consortium name="Pathogen Informatics"/>
        </authorList>
    </citation>
    <scope>NUCLEOTIDE SEQUENCE [LARGE SCALE GENOMIC DNA]</scope>
    <source>
        <strain evidence="1 2">Egypt</strain>
    </source>
</reference>
<reference evidence="3" key="1">
    <citation type="submission" date="2016-06" db="UniProtKB">
        <authorList>
            <consortium name="WormBaseParasite"/>
        </authorList>
    </citation>
    <scope>IDENTIFICATION</scope>
</reference>
<protein>
    <submittedName>
        <fullName evidence="1 3">Uncharacterized protein</fullName>
    </submittedName>
</protein>
<gene>
    <name evidence="1" type="ORF">ECPE_LOCUS13699</name>
</gene>
<evidence type="ECO:0000313" key="1">
    <source>
        <dbReference type="EMBL" id="VDP90971.1"/>
    </source>
</evidence>